<evidence type="ECO:0000313" key="1">
    <source>
        <dbReference type="EMBL" id="GAD58923.1"/>
    </source>
</evidence>
<dbReference type="Pfam" id="PF02261">
    <property type="entry name" value="Asp_decarbox"/>
    <property type="match status" value="1"/>
</dbReference>
<accession>A0A8E0KJ00</accession>
<comment type="caution">
    <text evidence="1">The sequence shown here is derived from an EMBL/GenBank/DDBJ whole genome shotgun (WGS) entry which is preliminary data.</text>
</comment>
<dbReference type="InterPro" id="IPR003190">
    <property type="entry name" value="Asp_decarbox"/>
</dbReference>
<gene>
    <name evidence="1" type="ORF">MBEBAB_1173</name>
</gene>
<dbReference type="Gene3D" id="2.40.40.20">
    <property type="match status" value="1"/>
</dbReference>
<dbReference type="EMBL" id="BATC01000014">
    <property type="protein sequence ID" value="GAD58923.1"/>
    <property type="molecule type" value="Genomic_DNA"/>
</dbReference>
<proteinExistence type="predicted"/>
<dbReference type="Proteomes" id="UP000016569">
    <property type="component" value="Unassembled WGS sequence"/>
</dbReference>
<dbReference type="SUPFAM" id="SSF50692">
    <property type="entry name" value="ADC-like"/>
    <property type="match status" value="1"/>
</dbReference>
<dbReference type="InterPro" id="IPR009010">
    <property type="entry name" value="Asp_de-COase-like_dom_sf"/>
</dbReference>
<organism evidence="1 2">
    <name type="scientific">Brevundimonas abyssalis TAR-001</name>
    <dbReference type="NCBI Taxonomy" id="1391729"/>
    <lineage>
        <taxon>Bacteria</taxon>
        <taxon>Pseudomonadati</taxon>
        <taxon>Pseudomonadota</taxon>
        <taxon>Alphaproteobacteria</taxon>
        <taxon>Caulobacterales</taxon>
        <taxon>Caulobacteraceae</taxon>
        <taxon>Brevundimonas</taxon>
    </lineage>
</organism>
<name>A0A8E0KJ00_9CAUL</name>
<dbReference type="GO" id="GO:0006523">
    <property type="term" value="P:alanine biosynthetic process"/>
    <property type="evidence" value="ECO:0007669"/>
    <property type="project" value="InterPro"/>
</dbReference>
<dbReference type="GO" id="GO:0004068">
    <property type="term" value="F:aspartate 1-decarboxylase activity"/>
    <property type="evidence" value="ECO:0007669"/>
    <property type="project" value="InterPro"/>
</dbReference>
<evidence type="ECO:0000313" key="2">
    <source>
        <dbReference type="Proteomes" id="UP000016569"/>
    </source>
</evidence>
<keyword evidence="2" id="KW-1185">Reference proteome</keyword>
<sequence length="46" mass="5196">MLVTLMKSKLHRATVTQADLDYEAPSPSTAICWTPPTSIRTSRWMC</sequence>
<protein>
    <submittedName>
        <fullName evidence="1">Aspartate 1-decarboxylase</fullName>
    </submittedName>
</protein>
<reference evidence="2" key="1">
    <citation type="journal article" date="2013" name="Genome Announc.">
        <title>Draft Genome Sequence of the Dimorphic Prosthecate Bacterium Brevundimonas abyssalis TAR-001T.</title>
        <authorList>
            <person name="Tsubouchi T."/>
            <person name="Nishi S."/>
            <person name="Usui K."/>
            <person name="Shimane Y."/>
            <person name="Takaki Y."/>
            <person name="Maruyama T."/>
            <person name="Hatada Y."/>
        </authorList>
    </citation>
    <scope>NUCLEOTIDE SEQUENCE [LARGE SCALE GENOMIC DNA]</scope>
    <source>
        <strain evidence="2">TAR-001</strain>
    </source>
</reference>
<dbReference type="AlphaFoldDB" id="A0A8E0KJ00"/>